<comment type="pathway">
    <text evidence="1 8">Cofactor biosynthesis; adenosylcobalamin biosynthesis; adenosylcobalamin from cob(II)yrinate a,c-diamide: step 2/7.</text>
</comment>
<dbReference type="GO" id="GO:0005737">
    <property type="term" value="C:cytoplasm"/>
    <property type="evidence" value="ECO:0007669"/>
    <property type="project" value="UniProtKB-SubCell"/>
</dbReference>
<evidence type="ECO:0000313" key="12">
    <source>
        <dbReference type="Proteomes" id="UP000031971"/>
    </source>
</evidence>
<dbReference type="OrthoDB" id="9810309at2"/>
<feature type="compositionally biased region" description="Basic residues" evidence="9">
    <location>
        <begin position="10"/>
        <end position="19"/>
    </location>
</feature>
<evidence type="ECO:0000256" key="8">
    <source>
        <dbReference type="PIRNR" id="PIRNR015617"/>
    </source>
</evidence>
<keyword evidence="4 8" id="KW-0627">Porphyrin biosynthesis</keyword>
<dbReference type="PIRSF" id="PIRSF015617">
    <property type="entry name" value="Adensltrnsf_CobA"/>
    <property type="match status" value="1"/>
</dbReference>
<dbReference type="UniPathway" id="UPA00148">
    <property type="reaction ID" value="UER00233"/>
</dbReference>
<comment type="function">
    <text evidence="5 8">Required for both de novo synthesis of the corrin ring for the assimilation of exogenous corrinoids. Participates in the adenosylation of a variety of incomplete and complete corrinoids.</text>
</comment>
<gene>
    <name evidence="11" type="ORF">CCC_00999</name>
</gene>
<proteinExistence type="inferred from homology"/>
<evidence type="ECO:0000256" key="2">
    <source>
        <dbReference type="ARBA" id="ARBA00007487"/>
    </source>
</evidence>
<dbReference type="STRING" id="272627.CCC_00999"/>
<evidence type="ECO:0000256" key="6">
    <source>
        <dbReference type="ARBA" id="ARBA00048555"/>
    </source>
</evidence>
<dbReference type="NCBIfam" id="TIGR00708">
    <property type="entry name" value="cobA"/>
    <property type="match status" value="1"/>
</dbReference>
<dbReference type="GO" id="GO:0006779">
    <property type="term" value="P:porphyrin-containing compound biosynthetic process"/>
    <property type="evidence" value="ECO:0007669"/>
    <property type="project" value="UniProtKB-UniRule"/>
</dbReference>
<dbReference type="GO" id="GO:0009236">
    <property type="term" value="P:cobalamin biosynthetic process"/>
    <property type="evidence" value="ECO:0007669"/>
    <property type="project" value="UniProtKB-UniRule"/>
</dbReference>
<evidence type="ECO:0000313" key="11">
    <source>
        <dbReference type="EMBL" id="KIL97938.1"/>
    </source>
</evidence>
<comment type="catalytic activity">
    <reaction evidence="7 8">
        <text>2 cob(II)alamin + reduced [electron-transfer flavoprotein] + 2 ATP = 2 adenosylcob(III)alamin + 2 triphosphate + oxidized [electron-transfer flavoprotein] + 3 H(+)</text>
        <dbReference type="Rhea" id="RHEA:28671"/>
        <dbReference type="Rhea" id="RHEA-COMP:10685"/>
        <dbReference type="Rhea" id="RHEA-COMP:10686"/>
        <dbReference type="ChEBI" id="CHEBI:15378"/>
        <dbReference type="ChEBI" id="CHEBI:16304"/>
        <dbReference type="ChEBI" id="CHEBI:18036"/>
        <dbReference type="ChEBI" id="CHEBI:18408"/>
        <dbReference type="ChEBI" id="CHEBI:30616"/>
        <dbReference type="ChEBI" id="CHEBI:57692"/>
        <dbReference type="ChEBI" id="CHEBI:58307"/>
        <dbReference type="EC" id="2.5.1.17"/>
    </reaction>
</comment>
<keyword evidence="8" id="KW-0067">ATP-binding</keyword>
<dbReference type="CDD" id="cd00561">
    <property type="entry name" value="CobA_ACA"/>
    <property type="match status" value="1"/>
</dbReference>
<accession>A0A0C2YS27</accession>
<evidence type="ECO:0000256" key="7">
    <source>
        <dbReference type="ARBA" id="ARBA00048692"/>
    </source>
</evidence>
<dbReference type="InterPro" id="IPR025826">
    <property type="entry name" value="Co_AT_N_dom"/>
</dbReference>
<keyword evidence="8 11" id="KW-0808">Transferase</keyword>
<keyword evidence="8" id="KW-0963">Cytoplasm</keyword>
<dbReference type="InterPro" id="IPR003724">
    <property type="entry name" value="CblAdoTrfase_CobA"/>
</dbReference>
<dbReference type="Pfam" id="PF02572">
    <property type="entry name" value="CobA_CobO_BtuR"/>
    <property type="match status" value="1"/>
</dbReference>
<dbReference type="GO" id="GO:0005524">
    <property type="term" value="F:ATP binding"/>
    <property type="evidence" value="ECO:0007669"/>
    <property type="project" value="UniProtKB-UniRule"/>
</dbReference>
<evidence type="ECO:0000256" key="5">
    <source>
        <dbReference type="ARBA" id="ARBA00024929"/>
    </source>
</evidence>
<protein>
    <recommendedName>
        <fullName evidence="3 8">Corrinoid adenosyltransferase</fullName>
        <ecNumber evidence="3 8">2.5.1.17</ecNumber>
    </recommendedName>
    <alternativeName>
        <fullName evidence="8">Cob(II)alamin adenosyltransferase</fullName>
    </alternativeName>
    <alternativeName>
        <fullName evidence="8">Cob(II)yrinic acid a,c-diamide adenosyltransferase</fullName>
    </alternativeName>
</protein>
<dbReference type="InterPro" id="IPR027417">
    <property type="entry name" value="P-loop_NTPase"/>
</dbReference>
<comment type="similarity">
    <text evidence="2 8">Belongs to the Cob(I)alamin adenosyltransferase family.</text>
</comment>
<keyword evidence="12" id="KW-1185">Reference proteome</keyword>
<dbReference type="PANTHER" id="PTHR46638:SF1">
    <property type="entry name" value="CORRINOID ADENOSYLTRANSFERASE"/>
    <property type="match status" value="1"/>
</dbReference>
<dbReference type="Gene3D" id="3.40.50.300">
    <property type="entry name" value="P-loop containing nucleotide triphosphate hydrolases"/>
    <property type="match status" value="1"/>
</dbReference>
<feature type="region of interest" description="Disordered" evidence="9">
    <location>
        <begin position="1"/>
        <end position="22"/>
    </location>
</feature>
<dbReference type="EMBL" id="JXSL01000030">
    <property type="protein sequence ID" value="KIL97938.1"/>
    <property type="molecule type" value="Genomic_DNA"/>
</dbReference>
<sequence>MTEENDQRHREKMAKKKASRDKMMARKTGARGVVIVHTGAGKGKSTAAFGMAIRCVGHGMKVGIVQFIKGAWDTAERRVMEGFGDLVTFRAMGEGFTWETQDRARDVAAAARAWDLAAAMLADPDYKMVILDEINVALRYDYLPLDKVLDAVKARPEGQHAVLTGRNALPPLIEAADLVTEMTMVKHPFKDGIKAQAGVEF</sequence>
<dbReference type="PANTHER" id="PTHR46638">
    <property type="entry name" value="CORRINOID ADENOSYLTRANSFERASE"/>
    <property type="match status" value="1"/>
</dbReference>
<feature type="domain" description="Cob(I)alamin adenosyltransferase N-terminal" evidence="10">
    <location>
        <begin position="2"/>
        <end position="24"/>
    </location>
</feature>
<dbReference type="GO" id="GO:0008817">
    <property type="term" value="F:corrinoid adenosyltransferase activity"/>
    <property type="evidence" value="ECO:0007669"/>
    <property type="project" value="UniProtKB-UniRule"/>
</dbReference>
<evidence type="ECO:0000259" key="10">
    <source>
        <dbReference type="Pfam" id="PF12557"/>
    </source>
</evidence>
<dbReference type="AlphaFoldDB" id="A0A0C2YS27"/>
<evidence type="ECO:0000256" key="4">
    <source>
        <dbReference type="ARBA" id="ARBA00023244"/>
    </source>
</evidence>
<comment type="caution">
    <text evidence="11">The sequence shown here is derived from an EMBL/GenBank/DDBJ whole genome shotgun (WGS) entry which is preliminary data.</text>
</comment>
<keyword evidence="8" id="KW-0169">Cobalamin biosynthesis</keyword>
<evidence type="ECO:0000256" key="1">
    <source>
        <dbReference type="ARBA" id="ARBA00005121"/>
    </source>
</evidence>
<evidence type="ECO:0000256" key="3">
    <source>
        <dbReference type="ARBA" id="ARBA00012454"/>
    </source>
</evidence>
<comment type="catalytic activity">
    <reaction evidence="6 8">
        <text>2 cob(II)yrinate a,c diamide + reduced [electron-transfer flavoprotein] + 2 ATP = 2 adenosylcob(III)yrinate a,c-diamide + 2 triphosphate + oxidized [electron-transfer flavoprotein] + 3 H(+)</text>
        <dbReference type="Rhea" id="RHEA:11528"/>
        <dbReference type="Rhea" id="RHEA-COMP:10685"/>
        <dbReference type="Rhea" id="RHEA-COMP:10686"/>
        <dbReference type="ChEBI" id="CHEBI:15378"/>
        <dbReference type="ChEBI" id="CHEBI:18036"/>
        <dbReference type="ChEBI" id="CHEBI:30616"/>
        <dbReference type="ChEBI" id="CHEBI:57692"/>
        <dbReference type="ChEBI" id="CHEBI:58307"/>
        <dbReference type="ChEBI" id="CHEBI:58503"/>
        <dbReference type="ChEBI" id="CHEBI:58537"/>
        <dbReference type="EC" id="2.5.1.17"/>
    </reaction>
</comment>
<name>A0A0C2YS27_PARME</name>
<dbReference type="EC" id="2.5.1.17" evidence="3 8"/>
<organism evidence="11 12">
    <name type="scientific">Paramagnetospirillum magnetotacticum MS-1</name>
    <dbReference type="NCBI Taxonomy" id="272627"/>
    <lineage>
        <taxon>Bacteria</taxon>
        <taxon>Pseudomonadati</taxon>
        <taxon>Pseudomonadota</taxon>
        <taxon>Alphaproteobacteria</taxon>
        <taxon>Rhodospirillales</taxon>
        <taxon>Magnetospirillaceae</taxon>
        <taxon>Paramagnetospirillum</taxon>
    </lineage>
</organism>
<dbReference type="Pfam" id="PF12557">
    <property type="entry name" value="Co_AT_N"/>
    <property type="match status" value="1"/>
</dbReference>
<dbReference type="SUPFAM" id="SSF52540">
    <property type="entry name" value="P-loop containing nucleoside triphosphate hydrolases"/>
    <property type="match status" value="1"/>
</dbReference>
<keyword evidence="8" id="KW-0547">Nucleotide-binding</keyword>
<dbReference type="RefSeq" id="WP_009869813.1">
    <property type="nucleotide sequence ID" value="NZ_JXSL01000030.1"/>
</dbReference>
<dbReference type="NCBIfam" id="NF004637">
    <property type="entry name" value="PRK05986.1"/>
    <property type="match status" value="1"/>
</dbReference>
<evidence type="ECO:0000256" key="9">
    <source>
        <dbReference type="SAM" id="MobiDB-lite"/>
    </source>
</evidence>
<reference evidence="11 12" key="1">
    <citation type="submission" date="2015-01" db="EMBL/GenBank/DDBJ databases">
        <title>Genome Sequence of Magnetospirillum magnetotacticum Strain MS-1.</title>
        <authorList>
            <person name="Marinov G.K."/>
            <person name="Smalley M.D."/>
            <person name="DeSalvo G."/>
        </authorList>
    </citation>
    <scope>NUCLEOTIDE SEQUENCE [LARGE SCALE GENOMIC DNA]</scope>
    <source>
        <strain evidence="11 12">MS-1</strain>
    </source>
</reference>
<dbReference type="Proteomes" id="UP000031971">
    <property type="component" value="Unassembled WGS sequence"/>
</dbReference>
<comment type="subcellular location">
    <subcellularLocation>
        <location evidence="8">Cytoplasm</location>
    </subcellularLocation>
</comment>